<feature type="transmembrane region" description="Helical" evidence="1">
    <location>
        <begin position="116"/>
        <end position="142"/>
    </location>
</feature>
<name>A0A1G2TI05_9BACT</name>
<keyword evidence="1" id="KW-0472">Membrane</keyword>
<reference evidence="2 3" key="1">
    <citation type="journal article" date="2016" name="Nat. Commun.">
        <title>Thousands of microbial genomes shed light on interconnected biogeochemical processes in an aquifer system.</title>
        <authorList>
            <person name="Anantharaman K."/>
            <person name="Brown C.T."/>
            <person name="Hug L.A."/>
            <person name="Sharon I."/>
            <person name="Castelle C.J."/>
            <person name="Probst A.J."/>
            <person name="Thomas B.C."/>
            <person name="Singh A."/>
            <person name="Wilkins M.J."/>
            <person name="Karaoz U."/>
            <person name="Brodie E.L."/>
            <person name="Williams K.H."/>
            <person name="Hubbard S.S."/>
            <person name="Banfield J.F."/>
        </authorList>
    </citation>
    <scope>NUCLEOTIDE SEQUENCE [LARGE SCALE GENOMIC DNA]</scope>
</reference>
<dbReference type="AlphaFoldDB" id="A0A1G2TI05"/>
<accession>A0A1G2TI05</accession>
<comment type="caution">
    <text evidence="2">The sequence shown here is derived from an EMBL/GenBank/DDBJ whole genome shotgun (WGS) entry which is preliminary data.</text>
</comment>
<sequence length="288" mass="32477">MKIKRVALEAIWLVLAAWVRAKIKQWRARRETPALAQIRVNLIAPRPMRRPVLSPAPAASTTTPTPKKGLPFNQRVAWLAIATWALVGLVIVYKLSPQLYLPRPTLPSLPSFSFTGIALSVMLKMLLGIVIGLAIIAVMTILALRPKKSTTRSTTAQEMWKPVARAAVWLLVLAVAIGAGWYGWSKWPWWINAEPARAYVSVRSPDTTYTEFVTPDHPVEGIMPQDYRMDWWEKKPDGSTVSRGEPSRLDSQVEWRGTRKVRVFTSKPGIDQVELKIRVYRCTTETPC</sequence>
<keyword evidence="1" id="KW-0812">Transmembrane</keyword>
<dbReference type="Proteomes" id="UP000177279">
    <property type="component" value="Unassembled WGS sequence"/>
</dbReference>
<protein>
    <submittedName>
        <fullName evidence="2">Uncharacterized protein</fullName>
    </submittedName>
</protein>
<dbReference type="EMBL" id="MHVS01000003">
    <property type="protein sequence ID" value="OHA96917.1"/>
    <property type="molecule type" value="Genomic_DNA"/>
</dbReference>
<evidence type="ECO:0000313" key="3">
    <source>
        <dbReference type="Proteomes" id="UP000177279"/>
    </source>
</evidence>
<proteinExistence type="predicted"/>
<gene>
    <name evidence="2" type="ORF">A3D49_02320</name>
</gene>
<feature type="transmembrane region" description="Helical" evidence="1">
    <location>
        <begin position="163"/>
        <end position="184"/>
    </location>
</feature>
<evidence type="ECO:0000256" key="1">
    <source>
        <dbReference type="SAM" id="Phobius"/>
    </source>
</evidence>
<feature type="transmembrane region" description="Helical" evidence="1">
    <location>
        <begin position="76"/>
        <end position="96"/>
    </location>
</feature>
<keyword evidence="1" id="KW-1133">Transmembrane helix</keyword>
<evidence type="ECO:0000313" key="2">
    <source>
        <dbReference type="EMBL" id="OHA96917.1"/>
    </source>
</evidence>
<organism evidence="2 3">
    <name type="scientific">Candidatus Zambryskibacteria bacterium RIFCSPHIGHO2_02_FULL_43_37</name>
    <dbReference type="NCBI Taxonomy" id="1802749"/>
    <lineage>
        <taxon>Bacteria</taxon>
        <taxon>Candidatus Zambryskiibacteriota</taxon>
    </lineage>
</organism>